<gene>
    <name evidence="7" type="ORF">HYN69_01275</name>
</gene>
<dbReference type="Pfam" id="PF04471">
    <property type="entry name" value="Mrr_cat"/>
    <property type="match status" value="1"/>
</dbReference>
<protein>
    <recommendedName>
        <fullName evidence="4">Methyltransferase</fullName>
        <ecNumber evidence="4">2.1.1.-</ecNumber>
    </recommendedName>
</protein>
<dbReference type="InterPro" id="IPR011856">
    <property type="entry name" value="tRNA_endonuc-like_dom_sf"/>
</dbReference>
<dbReference type="InterPro" id="IPR007560">
    <property type="entry name" value="Restrct_endonuc_IV_Mrr"/>
</dbReference>
<dbReference type="AlphaFoldDB" id="A0A2S0UHN1"/>
<dbReference type="PRINTS" id="PR00508">
    <property type="entry name" value="S21N4MTFRASE"/>
</dbReference>
<accession>A0A2S0UHN1</accession>
<dbReference type="GO" id="GO:0032259">
    <property type="term" value="P:methylation"/>
    <property type="evidence" value="ECO:0007669"/>
    <property type="project" value="UniProtKB-KW"/>
</dbReference>
<dbReference type="Gene3D" id="3.40.1350.10">
    <property type="match status" value="1"/>
</dbReference>
<comment type="catalytic activity">
    <reaction evidence="3">
        <text>a 2'-deoxyadenosine in DNA + S-adenosyl-L-methionine = an N(6)-methyl-2'-deoxyadenosine in DNA + S-adenosyl-L-homocysteine + H(+)</text>
        <dbReference type="Rhea" id="RHEA:15197"/>
        <dbReference type="Rhea" id="RHEA-COMP:12418"/>
        <dbReference type="Rhea" id="RHEA-COMP:12419"/>
        <dbReference type="ChEBI" id="CHEBI:15378"/>
        <dbReference type="ChEBI" id="CHEBI:57856"/>
        <dbReference type="ChEBI" id="CHEBI:59789"/>
        <dbReference type="ChEBI" id="CHEBI:90615"/>
        <dbReference type="ChEBI" id="CHEBI:90616"/>
        <dbReference type="EC" id="2.1.1.72"/>
    </reaction>
</comment>
<organism evidence="7 8">
    <name type="scientific">Paragemmobacter aquarius</name>
    <dbReference type="NCBI Taxonomy" id="2169400"/>
    <lineage>
        <taxon>Bacteria</taxon>
        <taxon>Pseudomonadati</taxon>
        <taxon>Pseudomonadota</taxon>
        <taxon>Alphaproteobacteria</taxon>
        <taxon>Rhodobacterales</taxon>
        <taxon>Paracoccaceae</taxon>
        <taxon>Paragemmobacter</taxon>
    </lineage>
</organism>
<comment type="similarity">
    <text evidence="4">Belongs to the N(4)/N(6)-methyltransferase family.</text>
</comment>
<dbReference type="InterPro" id="IPR001091">
    <property type="entry name" value="RM_Methyltransferase"/>
</dbReference>
<dbReference type="GO" id="GO:0008170">
    <property type="term" value="F:N-methyltransferase activity"/>
    <property type="evidence" value="ECO:0007669"/>
    <property type="project" value="InterPro"/>
</dbReference>
<evidence type="ECO:0000256" key="4">
    <source>
        <dbReference type="RuleBase" id="RU362026"/>
    </source>
</evidence>
<evidence type="ECO:0000256" key="2">
    <source>
        <dbReference type="ARBA" id="ARBA00022679"/>
    </source>
</evidence>
<dbReference type="PANTHER" id="PTHR13370:SF3">
    <property type="entry name" value="TRNA (GUANINE(10)-N2)-METHYLTRANSFERASE HOMOLOG"/>
    <property type="match status" value="1"/>
</dbReference>
<evidence type="ECO:0000259" key="6">
    <source>
        <dbReference type="Pfam" id="PF04471"/>
    </source>
</evidence>
<dbReference type="GO" id="GO:0009007">
    <property type="term" value="F:site-specific DNA-methyltransferase (adenine-specific) activity"/>
    <property type="evidence" value="ECO:0007669"/>
    <property type="project" value="UniProtKB-EC"/>
</dbReference>
<dbReference type="Proteomes" id="UP000244496">
    <property type="component" value="Chromosome"/>
</dbReference>
<dbReference type="SUPFAM" id="SSF53335">
    <property type="entry name" value="S-adenosyl-L-methionine-dependent methyltransferases"/>
    <property type="match status" value="1"/>
</dbReference>
<dbReference type="GO" id="GO:0005737">
    <property type="term" value="C:cytoplasm"/>
    <property type="evidence" value="ECO:0007669"/>
    <property type="project" value="TreeGrafter"/>
</dbReference>
<name>A0A2S0UHN1_9RHOB</name>
<evidence type="ECO:0000259" key="5">
    <source>
        <dbReference type="Pfam" id="PF01555"/>
    </source>
</evidence>
<keyword evidence="2" id="KW-0808">Transferase</keyword>
<feature type="domain" description="DNA methylase N-4/N-6" evidence="5">
    <location>
        <begin position="39"/>
        <end position="117"/>
    </location>
</feature>
<sequence length="312" mass="34455">MGVFRHWRYSRENMEALIEEGRIIQTKPGGVPQYKRYLDEMPGVPCSDAWDDIRPINSQAQERLGYPTQKPVALLERILNASSNPGDTVLDPFCGCGTTVHAAQKLGRRWIGIDVTHLAIGLIEKRLRDAYRDMPEQLVFITHGVPQDLEGARNLARRGRDNSAHYFEFEKWALALIGAQPGNLSKRGADKGIDGNIWFGPKHEGRAIVSVKAGDNVGVAQIRDLRGVIEREGAQVGIFLTLTEPTKPMVTEAAGAGQYQLAGFPAVPRIQIVTIEEALSLRDRAHRLPAARNDTFKRAAAEVDSTAQGTLF</sequence>
<dbReference type="GO" id="GO:0009307">
    <property type="term" value="P:DNA restriction-modification system"/>
    <property type="evidence" value="ECO:0007669"/>
    <property type="project" value="InterPro"/>
</dbReference>
<evidence type="ECO:0000256" key="1">
    <source>
        <dbReference type="ARBA" id="ARBA00022603"/>
    </source>
</evidence>
<dbReference type="InterPro" id="IPR002941">
    <property type="entry name" value="DNA_methylase_N4/N6"/>
</dbReference>
<dbReference type="GO" id="GO:0004519">
    <property type="term" value="F:endonuclease activity"/>
    <property type="evidence" value="ECO:0007669"/>
    <property type="project" value="InterPro"/>
</dbReference>
<dbReference type="Gene3D" id="3.40.50.150">
    <property type="entry name" value="Vaccinia Virus protein VP39"/>
    <property type="match status" value="1"/>
</dbReference>
<dbReference type="KEGG" id="geh:HYN69_01275"/>
<evidence type="ECO:0000256" key="3">
    <source>
        <dbReference type="ARBA" id="ARBA00047942"/>
    </source>
</evidence>
<dbReference type="Pfam" id="PF01555">
    <property type="entry name" value="N6_N4_Mtase"/>
    <property type="match status" value="1"/>
</dbReference>
<dbReference type="InterPro" id="IPR029063">
    <property type="entry name" value="SAM-dependent_MTases_sf"/>
</dbReference>
<dbReference type="GO" id="GO:0003677">
    <property type="term" value="F:DNA binding"/>
    <property type="evidence" value="ECO:0007669"/>
    <property type="project" value="InterPro"/>
</dbReference>
<keyword evidence="1" id="KW-0489">Methyltransferase</keyword>
<evidence type="ECO:0000313" key="7">
    <source>
        <dbReference type="EMBL" id="AWB47316.1"/>
    </source>
</evidence>
<dbReference type="PANTHER" id="PTHR13370">
    <property type="entry name" value="RNA METHYLASE-RELATED"/>
    <property type="match status" value="1"/>
</dbReference>
<keyword evidence="8" id="KW-1185">Reference proteome</keyword>
<dbReference type="EMBL" id="CP028918">
    <property type="protein sequence ID" value="AWB47316.1"/>
    <property type="molecule type" value="Genomic_DNA"/>
</dbReference>
<reference evidence="7 8" key="1">
    <citation type="submission" date="2018-04" db="EMBL/GenBank/DDBJ databases">
        <title>Genome sequencing of Gemmobacter.</title>
        <authorList>
            <person name="Yi H."/>
            <person name="Baek M.-G."/>
        </authorList>
    </citation>
    <scope>NUCLEOTIDE SEQUENCE [LARGE SCALE GENOMIC DNA]</scope>
    <source>
        <strain evidence="7 8">HYN0069</strain>
    </source>
</reference>
<proteinExistence type="inferred from homology"/>
<dbReference type="EC" id="2.1.1.-" evidence="4"/>
<feature type="domain" description="Restriction endonuclease type IV Mrr" evidence="6">
    <location>
        <begin position="167"/>
        <end position="261"/>
    </location>
</feature>
<evidence type="ECO:0000313" key="8">
    <source>
        <dbReference type="Proteomes" id="UP000244496"/>
    </source>
</evidence>